<protein>
    <submittedName>
        <fullName evidence="1">Uncharacterized protein</fullName>
    </submittedName>
</protein>
<name>A0A2H3EZ40_ARMGA</name>
<dbReference type="AlphaFoldDB" id="A0A2H3EZ40"/>
<organism evidence="1 2">
    <name type="scientific">Armillaria gallica</name>
    <name type="common">Bulbous honey fungus</name>
    <name type="synonym">Armillaria bulbosa</name>
    <dbReference type="NCBI Taxonomy" id="47427"/>
    <lineage>
        <taxon>Eukaryota</taxon>
        <taxon>Fungi</taxon>
        <taxon>Dikarya</taxon>
        <taxon>Basidiomycota</taxon>
        <taxon>Agaricomycotina</taxon>
        <taxon>Agaricomycetes</taxon>
        <taxon>Agaricomycetidae</taxon>
        <taxon>Agaricales</taxon>
        <taxon>Marasmiineae</taxon>
        <taxon>Physalacriaceae</taxon>
        <taxon>Armillaria</taxon>
    </lineage>
</organism>
<gene>
    <name evidence="1" type="ORF">ARMGADRAFT_1004410</name>
</gene>
<dbReference type="EMBL" id="KZ293644">
    <property type="protein sequence ID" value="PBL03697.1"/>
    <property type="molecule type" value="Genomic_DNA"/>
</dbReference>
<evidence type="ECO:0000313" key="2">
    <source>
        <dbReference type="Proteomes" id="UP000217790"/>
    </source>
</evidence>
<dbReference type="Proteomes" id="UP000217790">
    <property type="component" value="Unassembled WGS sequence"/>
</dbReference>
<keyword evidence="2" id="KW-1185">Reference proteome</keyword>
<evidence type="ECO:0000313" key="1">
    <source>
        <dbReference type="EMBL" id="PBL03697.1"/>
    </source>
</evidence>
<dbReference type="InParanoid" id="A0A2H3EZ40"/>
<reference evidence="2" key="1">
    <citation type="journal article" date="2017" name="Nat. Ecol. Evol.">
        <title>Genome expansion and lineage-specific genetic innovations in the forest pathogenic fungi Armillaria.</title>
        <authorList>
            <person name="Sipos G."/>
            <person name="Prasanna A.N."/>
            <person name="Walter M.C."/>
            <person name="O'Connor E."/>
            <person name="Balint B."/>
            <person name="Krizsan K."/>
            <person name="Kiss B."/>
            <person name="Hess J."/>
            <person name="Varga T."/>
            <person name="Slot J."/>
            <person name="Riley R."/>
            <person name="Boka B."/>
            <person name="Rigling D."/>
            <person name="Barry K."/>
            <person name="Lee J."/>
            <person name="Mihaltcheva S."/>
            <person name="LaButti K."/>
            <person name="Lipzen A."/>
            <person name="Waldron R."/>
            <person name="Moloney N.M."/>
            <person name="Sperisen C."/>
            <person name="Kredics L."/>
            <person name="Vagvoelgyi C."/>
            <person name="Patrignani A."/>
            <person name="Fitzpatrick D."/>
            <person name="Nagy I."/>
            <person name="Doyle S."/>
            <person name="Anderson J.B."/>
            <person name="Grigoriev I.V."/>
            <person name="Gueldener U."/>
            <person name="Muensterkoetter M."/>
            <person name="Nagy L.G."/>
        </authorList>
    </citation>
    <scope>NUCLEOTIDE SEQUENCE [LARGE SCALE GENOMIC DNA]</scope>
    <source>
        <strain evidence="2">Ar21-2</strain>
    </source>
</reference>
<accession>A0A2H3EZ40</accession>
<proteinExistence type="predicted"/>
<sequence>MIARSSHRVDRSLCMQHVFLMETRTTFLTLEVHSKSLHRRGREGVLLAGLYHSGRAWGKFGTVAVIS</sequence>